<evidence type="ECO:0000256" key="4">
    <source>
        <dbReference type="ARBA" id="ARBA00022989"/>
    </source>
</evidence>
<dbReference type="SUPFAM" id="SSF82866">
    <property type="entry name" value="Multidrug efflux transporter AcrB transmembrane domain"/>
    <property type="match status" value="1"/>
</dbReference>
<proteinExistence type="predicted"/>
<evidence type="ECO:0000313" key="9">
    <source>
        <dbReference type="Proteomes" id="UP000537890"/>
    </source>
</evidence>
<feature type="transmembrane region" description="Helical" evidence="6">
    <location>
        <begin position="85"/>
        <end position="108"/>
    </location>
</feature>
<dbReference type="PANTHER" id="PTHR33406:SF12">
    <property type="entry name" value="BLR2997 PROTEIN"/>
    <property type="match status" value="1"/>
</dbReference>
<evidence type="ECO:0000256" key="2">
    <source>
        <dbReference type="ARBA" id="ARBA00022475"/>
    </source>
</evidence>
<accession>A0A7Z0MPK5</accession>
<comment type="subcellular location">
    <subcellularLocation>
        <location evidence="1">Cell membrane</location>
        <topology evidence="1">Multi-pass membrane protein</topology>
    </subcellularLocation>
</comment>
<evidence type="ECO:0000256" key="6">
    <source>
        <dbReference type="SAM" id="Phobius"/>
    </source>
</evidence>
<dbReference type="Gene3D" id="1.20.1640.10">
    <property type="entry name" value="Multidrug efflux transporter AcrB transmembrane domain"/>
    <property type="match status" value="1"/>
</dbReference>
<evidence type="ECO:0000256" key="1">
    <source>
        <dbReference type="ARBA" id="ARBA00004651"/>
    </source>
</evidence>
<sequence length="232" mass="25322">MVRARLDSARYQQNKIVVEEAQKYLDYVFNTGAMQATLSGRVNVDYHWLETLLGTQFKSVLFALVLVWLLVCISLRSFFGGTLAVIPVVLACLSVYAFMGVMGITLAVGTSMTAAIALGIGVDFSIHTLDRIKLLIMDEGFEPDVALRELFPSTGRALLFSFVAVFVGFGILGLSYVPPLSKLGMLIAFSVLISFISSMTVLPALIKHLQPAFLGYPKRCSTCAALEPVKQQ</sequence>
<keyword evidence="2" id="KW-1003">Cell membrane</keyword>
<dbReference type="InterPro" id="IPR050545">
    <property type="entry name" value="Mycobact_MmpL"/>
</dbReference>
<keyword evidence="3 6" id="KW-0812">Transmembrane</keyword>
<gene>
    <name evidence="8" type="ORF">H0A75_04960</name>
</gene>
<keyword evidence="4 6" id="KW-1133">Transmembrane helix</keyword>
<dbReference type="GO" id="GO:0022857">
    <property type="term" value="F:transmembrane transporter activity"/>
    <property type="evidence" value="ECO:0007669"/>
    <property type="project" value="InterPro"/>
</dbReference>
<dbReference type="PROSITE" id="PS50156">
    <property type="entry name" value="SSD"/>
    <property type="match status" value="1"/>
</dbReference>
<feature type="transmembrane region" description="Helical" evidence="6">
    <location>
        <begin position="157"/>
        <end position="177"/>
    </location>
</feature>
<evidence type="ECO:0000256" key="5">
    <source>
        <dbReference type="ARBA" id="ARBA00023136"/>
    </source>
</evidence>
<dbReference type="PANTHER" id="PTHR33406">
    <property type="entry name" value="MEMBRANE PROTEIN MJ1562-RELATED"/>
    <property type="match status" value="1"/>
</dbReference>
<dbReference type="EMBL" id="JACCHS010000072">
    <property type="protein sequence ID" value="NYT47042.1"/>
    <property type="molecule type" value="Genomic_DNA"/>
</dbReference>
<dbReference type="Proteomes" id="UP000537890">
    <property type="component" value="Unassembled WGS sequence"/>
</dbReference>
<feature type="transmembrane region" description="Helical" evidence="6">
    <location>
        <begin position="60"/>
        <end position="79"/>
    </location>
</feature>
<evidence type="ECO:0000313" key="8">
    <source>
        <dbReference type="EMBL" id="NYT47042.1"/>
    </source>
</evidence>
<evidence type="ECO:0000256" key="3">
    <source>
        <dbReference type="ARBA" id="ARBA00022692"/>
    </source>
</evidence>
<evidence type="ECO:0000259" key="7">
    <source>
        <dbReference type="PROSITE" id="PS50156"/>
    </source>
</evidence>
<feature type="transmembrane region" description="Helical" evidence="6">
    <location>
        <begin position="183"/>
        <end position="206"/>
    </location>
</feature>
<protein>
    <submittedName>
        <fullName evidence="8">MMPL family transporter</fullName>
    </submittedName>
</protein>
<reference evidence="8 9" key="1">
    <citation type="submission" date="2020-05" db="EMBL/GenBank/DDBJ databases">
        <title>Horizontal transmission and recombination maintain forever young bacterial symbiont genomes.</title>
        <authorList>
            <person name="Russell S.L."/>
            <person name="Pepper-Tunick E."/>
            <person name="Svedberg J."/>
            <person name="Byrne A."/>
            <person name="Ruelas Castillo J."/>
            <person name="Vollmers C."/>
            <person name="Beinart R.A."/>
            <person name="Corbett-Detig R."/>
        </authorList>
    </citation>
    <scope>NUCLEOTIDE SEQUENCE [LARGE SCALE GENOMIC DNA]</scope>
    <source>
        <strain evidence="8">4727-3</strain>
    </source>
</reference>
<feature type="domain" description="SSD" evidence="7">
    <location>
        <begin position="79"/>
        <end position="208"/>
    </location>
</feature>
<name>A0A7Z0MPK5_9GAMM</name>
<comment type="caution">
    <text evidence="8">The sequence shown here is derived from an EMBL/GenBank/DDBJ whole genome shotgun (WGS) entry which is preliminary data.</text>
</comment>
<dbReference type="Pfam" id="PF03176">
    <property type="entry name" value="MMPL"/>
    <property type="match status" value="1"/>
</dbReference>
<dbReference type="InterPro" id="IPR004869">
    <property type="entry name" value="MMPL_dom"/>
</dbReference>
<dbReference type="InterPro" id="IPR001036">
    <property type="entry name" value="Acrflvin-R"/>
</dbReference>
<organism evidence="8 9">
    <name type="scientific">Candidatus Methanofishera endochildressiae</name>
    <dbReference type="NCBI Taxonomy" id="2738884"/>
    <lineage>
        <taxon>Bacteria</taxon>
        <taxon>Pseudomonadati</taxon>
        <taxon>Pseudomonadota</taxon>
        <taxon>Gammaproteobacteria</taxon>
        <taxon>Candidatus Methanofishera</taxon>
    </lineage>
</organism>
<dbReference type="GO" id="GO:0005886">
    <property type="term" value="C:plasma membrane"/>
    <property type="evidence" value="ECO:0007669"/>
    <property type="project" value="UniProtKB-SubCell"/>
</dbReference>
<dbReference type="InterPro" id="IPR000731">
    <property type="entry name" value="SSD"/>
</dbReference>
<keyword evidence="5 6" id="KW-0472">Membrane</keyword>
<dbReference type="PRINTS" id="PR00702">
    <property type="entry name" value="ACRIFLAVINRP"/>
</dbReference>
<dbReference type="AlphaFoldDB" id="A0A7Z0MPK5"/>